<reference evidence="1 2" key="1">
    <citation type="submission" date="2021-06" db="EMBL/GenBank/DDBJ databases">
        <title>Caerostris darwini draft genome.</title>
        <authorList>
            <person name="Kono N."/>
            <person name="Arakawa K."/>
        </authorList>
    </citation>
    <scope>NUCLEOTIDE SEQUENCE [LARGE SCALE GENOMIC DNA]</scope>
</reference>
<dbReference type="AlphaFoldDB" id="A0AAV4WTS8"/>
<evidence type="ECO:0000313" key="1">
    <source>
        <dbReference type="EMBL" id="GIY85065.1"/>
    </source>
</evidence>
<dbReference type="EMBL" id="BPLQ01015004">
    <property type="protein sequence ID" value="GIY85065.1"/>
    <property type="molecule type" value="Genomic_DNA"/>
</dbReference>
<comment type="caution">
    <text evidence="1">The sequence shown here is derived from an EMBL/GenBank/DDBJ whole genome shotgun (WGS) entry which is preliminary data.</text>
</comment>
<name>A0AAV4WTS8_9ARAC</name>
<sequence>MTSLFFDFISVPLAKGVGEEGTEESFSCSQNRSECTTLATKNGSRSDLEQFLACSRTQGLRVVFLSLRTPPPGRRFFFFALTSLPESLPTGEKRKKKFNSHQN</sequence>
<accession>A0AAV4WTS8</accession>
<gene>
    <name evidence="1" type="ORF">CDAR_398141</name>
</gene>
<dbReference type="Proteomes" id="UP001054837">
    <property type="component" value="Unassembled WGS sequence"/>
</dbReference>
<evidence type="ECO:0000313" key="2">
    <source>
        <dbReference type="Proteomes" id="UP001054837"/>
    </source>
</evidence>
<protein>
    <submittedName>
        <fullName evidence="1">Uncharacterized protein</fullName>
    </submittedName>
</protein>
<proteinExistence type="predicted"/>
<keyword evidence="2" id="KW-1185">Reference proteome</keyword>
<organism evidence="1 2">
    <name type="scientific">Caerostris darwini</name>
    <dbReference type="NCBI Taxonomy" id="1538125"/>
    <lineage>
        <taxon>Eukaryota</taxon>
        <taxon>Metazoa</taxon>
        <taxon>Ecdysozoa</taxon>
        <taxon>Arthropoda</taxon>
        <taxon>Chelicerata</taxon>
        <taxon>Arachnida</taxon>
        <taxon>Araneae</taxon>
        <taxon>Araneomorphae</taxon>
        <taxon>Entelegynae</taxon>
        <taxon>Araneoidea</taxon>
        <taxon>Araneidae</taxon>
        <taxon>Caerostris</taxon>
    </lineage>
</organism>